<feature type="domain" description="Zn(2)-C6 fungal-type" evidence="4">
    <location>
        <begin position="224"/>
        <end position="263"/>
    </location>
</feature>
<dbReference type="Pfam" id="PF04082">
    <property type="entry name" value="Fungal_trans"/>
    <property type="match status" value="1"/>
</dbReference>
<dbReference type="SUPFAM" id="SSF57701">
    <property type="entry name" value="Zn2/Cys6 DNA-binding domain"/>
    <property type="match status" value="1"/>
</dbReference>
<feature type="compositionally biased region" description="Polar residues" evidence="3">
    <location>
        <begin position="178"/>
        <end position="192"/>
    </location>
</feature>
<accession>A0A0G4L071</accession>
<feature type="compositionally biased region" description="Basic and acidic residues" evidence="3">
    <location>
        <begin position="201"/>
        <end position="211"/>
    </location>
</feature>
<evidence type="ECO:0000259" key="4">
    <source>
        <dbReference type="PROSITE" id="PS50048"/>
    </source>
</evidence>
<feature type="region of interest" description="Disordered" evidence="3">
    <location>
        <begin position="1"/>
        <end position="22"/>
    </location>
</feature>
<dbReference type="PANTHER" id="PTHR46910">
    <property type="entry name" value="TRANSCRIPTION FACTOR PDR1"/>
    <property type="match status" value="1"/>
</dbReference>
<evidence type="ECO:0000256" key="3">
    <source>
        <dbReference type="SAM" id="MobiDB-lite"/>
    </source>
</evidence>
<keyword evidence="2" id="KW-0539">Nucleus</keyword>
<dbReference type="CDD" id="cd00067">
    <property type="entry name" value="GAL4"/>
    <property type="match status" value="1"/>
</dbReference>
<dbReference type="EMBL" id="CVQI01006002">
    <property type="protein sequence ID" value="CRK15443.1"/>
    <property type="molecule type" value="Genomic_DNA"/>
</dbReference>
<dbReference type="InterPro" id="IPR007219">
    <property type="entry name" value="XnlR_reg_dom"/>
</dbReference>
<dbReference type="AlphaFoldDB" id="A0A0G4L071"/>
<proteinExistence type="predicted"/>
<sequence>MALDTGDGLREQESNGGPVILDFSHTWRPSAVEAATLPTGSRAIDQAPPPPVLCPTLLDPVLPGQADQAPGEEGPKDPKTHTATDQAGSFARGPAPPQASVFRNFHPLVQHQHQHQHQQLLHTIFPSAFRPGRLATGRPAYQPWIFNDNSAIGTSFLVYRSPSITSHLSSGLGTNQHSQAWASVPDGTSSHQPPHVMTLHESPDSGRSFDHDKPVLKRRRITKACDFCHRRGRKCKLPSTTSPDSATTVTCLTCIEHGATCTWDRVAAKRGVKSKDPEVARKASSVADETWTYDVARHGERGLIGALLRVFFDTVYPIFPFFAESVLVDEWERTSLSSSRPAFARLMAICALSSCHVRDGAVFSLRIAPTVFAKHQQSYLEDARRAIPSDIAAADSFQYLQTLGTLSLAAIQLGDAALLHETLGLYHTVMAQHNFQNESRWPSSIDPVEVHVRRQFFWSMYRLEVHSALIIGHSIRCPEMQAAVAYPAVSDALLDPIAAAAASRGGFPSGGWLIGWNYITDLYRVLEHVIVRFRWRKTTPADRGHIYAGYGFTHMPPPIDDILSEVLTQRDGLPTYLARAQPPSPNIESNLCGFQVANIACTIQLVRMTSFSCQDVTFRDACHTATQLIEEMSLTPVDYLRAIGSPMLQELAGVGQMLTSFIGRQLHPNEYRHLREVIRSMAIFLENLGPSLPLAVEAGQKLLQHIGRIDEYLERTQPQDTSILNEPELTHAAHEPRAEIPIQHFVVPHNFTIPMEYLDHIPWPSPFGALPTETEWTGNFSVYSAT</sequence>
<dbReference type="PANTHER" id="PTHR46910:SF18">
    <property type="entry name" value="ZN(II)2CYS6 TRANSCRIPTION FACTOR (EUROFUNG)"/>
    <property type="match status" value="1"/>
</dbReference>
<dbReference type="InterPro" id="IPR050987">
    <property type="entry name" value="AtrR-like"/>
</dbReference>
<dbReference type="GO" id="GO:0000981">
    <property type="term" value="F:DNA-binding transcription factor activity, RNA polymerase II-specific"/>
    <property type="evidence" value="ECO:0007669"/>
    <property type="project" value="InterPro"/>
</dbReference>
<feature type="compositionally biased region" description="Basic and acidic residues" evidence="3">
    <location>
        <begin position="73"/>
        <end position="82"/>
    </location>
</feature>
<reference evidence="6" key="1">
    <citation type="submission" date="2015-05" db="EMBL/GenBank/DDBJ databases">
        <authorList>
            <person name="Fogelqvist Johan"/>
        </authorList>
    </citation>
    <scope>NUCLEOTIDE SEQUENCE [LARGE SCALE GENOMIC DNA]</scope>
</reference>
<dbReference type="CDD" id="cd12148">
    <property type="entry name" value="fungal_TF_MHR"/>
    <property type="match status" value="1"/>
</dbReference>
<evidence type="ECO:0000256" key="1">
    <source>
        <dbReference type="ARBA" id="ARBA00022723"/>
    </source>
</evidence>
<dbReference type="PROSITE" id="PS50048">
    <property type="entry name" value="ZN2_CY6_FUNGAL_2"/>
    <property type="match status" value="1"/>
</dbReference>
<dbReference type="GO" id="GO:0008270">
    <property type="term" value="F:zinc ion binding"/>
    <property type="evidence" value="ECO:0007669"/>
    <property type="project" value="InterPro"/>
</dbReference>
<gene>
    <name evidence="5" type="ORF">BN1723_010672</name>
</gene>
<evidence type="ECO:0000256" key="2">
    <source>
        <dbReference type="ARBA" id="ARBA00023242"/>
    </source>
</evidence>
<protein>
    <recommendedName>
        <fullName evidence="4">Zn(2)-C6 fungal-type domain-containing protein</fullName>
    </recommendedName>
</protein>
<dbReference type="GO" id="GO:0003677">
    <property type="term" value="F:DNA binding"/>
    <property type="evidence" value="ECO:0007669"/>
    <property type="project" value="InterPro"/>
</dbReference>
<dbReference type="InterPro" id="IPR036864">
    <property type="entry name" value="Zn2-C6_fun-type_DNA-bd_sf"/>
</dbReference>
<dbReference type="Gene3D" id="4.10.240.10">
    <property type="entry name" value="Zn(2)-C6 fungal-type DNA-binding domain"/>
    <property type="match status" value="1"/>
</dbReference>
<evidence type="ECO:0000313" key="5">
    <source>
        <dbReference type="EMBL" id="CRK15443.1"/>
    </source>
</evidence>
<dbReference type="Proteomes" id="UP000045706">
    <property type="component" value="Unassembled WGS sequence"/>
</dbReference>
<organism evidence="5 6">
    <name type="scientific">Verticillium longisporum</name>
    <name type="common">Verticillium dahliae var. longisporum</name>
    <dbReference type="NCBI Taxonomy" id="100787"/>
    <lineage>
        <taxon>Eukaryota</taxon>
        <taxon>Fungi</taxon>
        <taxon>Dikarya</taxon>
        <taxon>Ascomycota</taxon>
        <taxon>Pezizomycotina</taxon>
        <taxon>Sordariomycetes</taxon>
        <taxon>Hypocreomycetidae</taxon>
        <taxon>Glomerellales</taxon>
        <taxon>Plectosphaerellaceae</taxon>
        <taxon>Verticillium</taxon>
    </lineage>
</organism>
<dbReference type="SMART" id="SM00066">
    <property type="entry name" value="GAL4"/>
    <property type="match status" value="1"/>
</dbReference>
<evidence type="ECO:0000313" key="6">
    <source>
        <dbReference type="Proteomes" id="UP000045706"/>
    </source>
</evidence>
<dbReference type="InterPro" id="IPR001138">
    <property type="entry name" value="Zn2Cys6_DnaBD"/>
</dbReference>
<name>A0A0G4L071_VERLO</name>
<keyword evidence="1" id="KW-0479">Metal-binding</keyword>
<feature type="region of interest" description="Disordered" evidence="3">
    <location>
        <begin position="41"/>
        <end position="100"/>
    </location>
</feature>
<feature type="region of interest" description="Disordered" evidence="3">
    <location>
        <begin position="178"/>
        <end position="211"/>
    </location>
</feature>
<dbReference type="GO" id="GO:0006351">
    <property type="term" value="P:DNA-templated transcription"/>
    <property type="evidence" value="ECO:0007669"/>
    <property type="project" value="InterPro"/>
</dbReference>